<dbReference type="PANTHER" id="PTHR34351:SF1">
    <property type="entry name" value="SLR1927 PROTEIN"/>
    <property type="match status" value="1"/>
</dbReference>
<dbReference type="InterPro" id="IPR002881">
    <property type="entry name" value="DUF58"/>
</dbReference>
<dbReference type="Pfam" id="PF01882">
    <property type="entry name" value="DUF58"/>
    <property type="match status" value="1"/>
</dbReference>
<dbReference type="EMBL" id="DWWU01000033">
    <property type="protein sequence ID" value="HJC15697.1"/>
    <property type="molecule type" value="Genomic_DNA"/>
</dbReference>
<sequence>MGRKIIYVFLVLASLGGYVMFDGAVLLAAACFLVLLAAVLLTSLQLQKRQCRMTAADGKNTAEQGERAEASFQIFNQSILPVTRASVQFQFSDSRVPSETEKRTTNVEIKGKSKLQLSCKVSSEHSGVRTVRVKRIVLYDFLQIFSCRLPVPEPVELYILPPVRQLDLVIKVQPGDGSAEEEDDTRKGEDPSVTYQIREYQPGDSMRGIHWKLSARTDRWMVREYGTTVSRVRMLLRLEYRPSEMDAAQRDGYCAAAASLIGTFCRSGTECDVVWEEGEGERRFAVTSEEDLCEIFMALVKSDGPGPGRKEKRDSQRFYGYEKELCLDGERRLWEGTRCVVEFPESVSDSKKWKTLRIEL</sequence>
<feature type="domain" description="DUF58" evidence="2">
    <location>
        <begin position="196"/>
        <end position="278"/>
    </location>
</feature>
<reference evidence="3" key="2">
    <citation type="submission" date="2021-04" db="EMBL/GenBank/DDBJ databases">
        <authorList>
            <person name="Gilroy R."/>
        </authorList>
    </citation>
    <scope>NUCLEOTIDE SEQUENCE</scope>
    <source>
        <strain evidence="3">CHK185-5351</strain>
    </source>
</reference>
<dbReference type="PANTHER" id="PTHR34351">
    <property type="entry name" value="SLR1927 PROTEIN-RELATED"/>
    <property type="match status" value="1"/>
</dbReference>
<reference evidence="3" key="1">
    <citation type="journal article" date="2021" name="PeerJ">
        <title>Extensive microbial diversity within the chicken gut microbiome revealed by metagenomics and culture.</title>
        <authorList>
            <person name="Gilroy R."/>
            <person name="Ravi A."/>
            <person name="Getino M."/>
            <person name="Pursley I."/>
            <person name="Horton D.L."/>
            <person name="Alikhan N.F."/>
            <person name="Baker D."/>
            <person name="Gharbi K."/>
            <person name="Hall N."/>
            <person name="Watson M."/>
            <person name="Adriaenssens E.M."/>
            <person name="Foster-Nyarko E."/>
            <person name="Jarju S."/>
            <person name="Secka A."/>
            <person name="Antonio M."/>
            <person name="Oren A."/>
            <person name="Chaudhuri R.R."/>
            <person name="La Ragione R."/>
            <person name="Hildebrand F."/>
            <person name="Pallen M.J."/>
        </authorList>
    </citation>
    <scope>NUCLEOTIDE SEQUENCE</scope>
    <source>
        <strain evidence="3">CHK185-5351</strain>
    </source>
</reference>
<evidence type="ECO:0000256" key="1">
    <source>
        <dbReference type="SAM" id="Phobius"/>
    </source>
</evidence>
<name>A0A9D2NCD5_9FIRM</name>
<feature type="transmembrane region" description="Helical" evidence="1">
    <location>
        <begin position="5"/>
        <end position="21"/>
    </location>
</feature>
<feature type="transmembrane region" description="Helical" evidence="1">
    <location>
        <begin position="27"/>
        <end position="44"/>
    </location>
</feature>
<comment type="caution">
    <text evidence="3">The sequence shown here is derived from an EMBL/GenBank/DDBJ whole genome shotgun (WGS) entry which is preliminary data.</text>
</comment>
<protein>
    <submittedName>
        <fullName evidence="3">DUF58 domain-containing protein</fullName>
    </submittedName>
</protein>
<proteinExistence type="predicted"/>
<keyword evidence="1" id="KW-1133">Transmembrane helix</keyword>
<evidence type="ECO:0000313" key="4">
    <source>
        <dbReference type="Proteomes" id="UP000823849"/>
    </source>
</evidence>
<evidence type="ECO:0000259" key="2">
    <source>
        <dbReference type="Pfam" id="PF01882"/>
    </source>
</evidence>
<accession>A0A9D2NCD5</accession>
<keyword evidence="1" id="KW-0812">Transmembrane</keyword>
<evidence type="ECO:0000313" key="3">
    <source>
        <dbReference type="EMBL" id="HJC15697.1"/>
    </source>
</evidence>
<dbReference type="Proteomes" id="UP000823849">
    <property type="component" value="Unassembled WGS sequence"/>
</dbReference>
<dbReference type="AlphaFoldDB" id="A0A9D2NCD5"/>
<keyword evidence="1" id="KW-0472">Membrane</keyword>
<organism evidence="3 4">
    <name type="scientific">Candidatus Fusicatenibacter intestinigallinarum</name>
    <dbReference type="NCBI Taxonomy" id="2838598"/>
    <lineage>
        <taxon>Bacteria</taxon>
        <taxon>Bacillati</taxon>
        <taxon>Bacillota</taxon>
        <taxon>Clostridia</taxon>
        <taxon>Lachnospirales</taxon>
        <taxon>Lachnospiraceae</taxon>
        <taxon>Fusicatenibacter</taxon>
    </lineage>
</organism>
<gene>
    <name evidence="3" type="ORF">H9705_07720</name>
</gene>